<evidence type="ECO:0000256" key="3">
    <source>
        <dbReference type="ARBA" id="ARBA00023015"/>
    </source>
</evidence>
<dbReference type="PROSITE" id="PS50949">
    <property type="entry name" value="HTH_GNTR"/>
    <property type="match status" value="1"/>
</dbReference>
<dbReference type="SUPFAM" id="SSF53383">
    <property type="entry name" value="PLP-dependent transferases"/>
    <property type="match status" value="1"/>
</dbReference>
<keyword evidence="7" id="KW-0032">Aminotransferase</keyword>
<dbReference type="SMART" id="SM00345">
    <property type="entry name" value="HTH_GNTR"/>
    <property type="match status" value="1"/>
</dbReference>
<sequence length="493" mass="54519">MAPRVDHALWDRLFARTAATGWPLQARLREMVAAAISEGWLVPGTPLPSSRELAENLGVARNTVLLAYQQLVDEELLESRERSGYFVRRRPETGQPSARPARATGTLDWEHRFAIRPSAQRNIVKPHDWLSYPYPFVYGQFDPTLFPTNDWRECARQALSVLEIRGWAPDLIDGDDPQLVEQIRTRVLPRRGIWASAEEIVITLGAQQALYMLAQLLARPGMTVGIEDPGYPDARNILTLCGAELRPVPVDEVGVVPDAIPPACELLFVTPTRQCPTGAMLPLARRERLLALAEAYDLLLLEDDYESNFGLSSDALPTLKSLDRSGRVLYVGSLSKTLAPGLRFGYIVAAPEVAREVRALRRLILRHAPANNQRALALFLALGHFDRLLRKVTTVLAERATVMRAALARHLSDFTYSHGTGGSSFWVHGPEGLDARALARRAAAAGLLIEAGDVFFMSPTPPLHHFRLGFSSLPTERIEPGIAALARLVREPG</sequence>
<gene>
    <name evidence="7" type="ORF">U1T56_22895</name>
</gene>
<dbReference type="InterPro" id="IPR051446">
    <property type="entry name" value="HTH_trans_reg/aminotransferase"/>
</dbReference>
<dbReference type="Gene3D" id="3.40.640.10">
    <property type="entry name" value="Type I PLP-dependent aspartate aminotransferase-like (Major domain)"/>
    <property type="match status" value="1"/>
</dbReference>
<protein>
    <submittedName>
        <fullName evidence="7">PLP-dependent aminotransferase family protein</fullName>
    </submittedName>
</protein>
<dbReference type="GO" id="GO:0008483">
    <property type="term" value="F:transaminase activity"/>
    <property type="evidence" value="ECO:0007669"/>
    <property type="project" value="UniProtKB-KW"/>
</dbReference>
<keyword evidence="7" id="KW-0808">Transferase</keyword>
<dbReference type="Gene3D" id="1.10.10.10">
    <property type="entry name" value="Winged helix-like DNA-binding domain superfamily/Winged helix DNA-binding domain"/>
    <property type="match status" value="1"/>
</dbReference>
<evidence type="ECO:0000256" key="5">
    <source>
        <dbReference type="ARBA" id="ARBA00023163"/>
    </source>
</evidence>
<dbReference type="InterPro" id="IPR036388">
    <property type="entry name" value="WH-like_DNA-bd_sf"/>
</dbReference>
<keyword evidence="5" id="KW-0804">Transcription</keyword>
<evidence type="ECO:0000313" key="7">
    <source>
        <dbReference type="EMBL" id="MEK0086014.1"/>
    </source>
</evidence>
<feature type="domain" description="HTH gntR-type" evidence="6">
    <location>
        <begin position="22"/>
        <end position="90"/>
    </location>
</feature>
<dbReference type="InterPro" id="IPR004839">
    <property type="entry name" value="Aminotransferase_I/II_large"/>
</dbReference>
<dbReference type="PANTHER" id="PTHR46577">
    <property type="entry name" value="HTH-TYPE TRANSCRIPTIONAL REGULATORY PROTEIN GABR"/>
    <property type="match status" value="1"/>
</dbReference>
<dbReference type="SUPFAM" id="SSF46785">
    <property type="entry name" value="Winged helix' DNA-binding domain"/>
    <property type="match status" value="1"/>
</dbReference>
<proteinExistence type="inferred from homology"/>
<keyword evidence="8" id="KW-1185">Reference proteome</keyword>
<dbReference type="InterPro" id="IPR015421">
    <property type="entry name" value="PyrdxlP-dep_Trfase_major"/>
</dbReference>
<evidence type="ECO:0000313" key="8">
    <source>
        <dbReference type="Proteomes" id="UP001375743"/>
    </source>
</evidence>
<dbReference type="InterPro" id="IPR015424">
    <property type="entry name" value="PyrdxlP-dep_Trfase"/>
</dbReference>
<dbReference type="EMBL" id="JBBLZC010000041">
    <property type="protein sequence ID" value="MEK0086014.1"/>
    <property type="molecule type" value="Genomic_DNA"/>
</dbReference>
<dbReference type="PANTHER" id="PTHR46577:SF1">
    <property type="entry name" value="HTH-TYPE TRANSCRIPTIONAL REGULATORY PROTEIN GABR"/>
    <property type="match status" value="1"/>
</dbReference>
<dbReference type="CDD" id="cd07377">
    <property type="entry name" value="WHTH_GntR"/>
    <property type="match status" value="1"/>
</dbReference>
<name>A0ABU8XYG0_9PROT</name>
<comment type="similarity">
    <text evidence="1">In the C-terminal section; belongs to the class-I pyridoxal-phosphate-dependent aminotransferase family.</text>
</comment>
<dbReference type="PRINTS" id="PR00035">
    <property type="entry name" value="HTHGNTR"/>
</dbReference>
<accession>A0ABU8XYG0</accession>
<dbReference type="Proteomes" id="UP001375743">
    <property type="component" value="Unassembled WGS sequence"/>
</dbReference>
<evidence type="ECO:0000256" key="4">
    <source>
        <dbReference type="ARBA" id="ARBA00023125"/>
    </source>
</evidence>
<keyword evidence="2" id="KW-0663">Pyridoxal phosphate</keyword>
<dbReference type="Pfam" id="PF00155">
    <property type="entry name" value="Aminotran_1_2"/>
    <property type="match status" value="1"/>
</dbReference>
<dbReference type="CDD" id="cd00609">
    <property type="entry name" value="AAT_like"/>
    <property type="match status" value="1"/>
</dbReference>
<dbReference type="InterPro" id="IPR036390">
    <property type="entry name" value="WH_DNA-bd_sf"/>
</dbReference>
<evidence type="ECO:0000256" key="2">
    <source>
        <dbReference type="ARBA" id="ARBA00022898"/>
    </source>
</evidence>
<evidence type="ECO:0000259" key="6">
    <source>
        <dbReference type="PROSITE" id="PS50949"/>
    </source>
</evidence>
<keyword evidence="3" id="KW-0805">Transcription regulation</keyword>
<dbReference type="InterPro" id="IPR000524">
    <property type="entry name" value="Tscrpt_reg_HTH_GntR"/>
</dbReference>
<dbReference type="Pfam" id="PF00392">
    <property type="entry name" value="GntR"/>
    <property type="match status" value="1"/>
</dbReference>
<evidence type="ECO:0000256" key="1">
    <source>
        <dbReference type="ARBA" id="ARBA00005384"/>
    </source>
</evidence>
<organism evidence="7 8">
    <name type="scientific">Benzoatithermus flavus</name>
    <dbReference type="NCBI Taxonomy" id="3108223"/>
    <lineage>
        <taxon>Bacteria</taxon>
        <taxon>Pseudomonadati</taxon>
        <taxon>Pseudomonadota</taxon>
        <taxon>Alphaproteobacteria</taxon>
        <taxon>Geminicoccales</taxon>
        <taxon>Geminicoccaceae</taxon>
        <taxon>Benzoatithermus</taxon>
    </lineage>
</organism>
<comment type="caution">
    <text evidence="7">The sequence shown here is derived from an EMBL/GenBank/DDBJ whole genome shotgun (WGS) entry which is preliminary data.</text>
</comment>
<dbReference type="RefSeq" id="WP_418161858.1">
    <property type="nucleotide sequence ID" value="NZ_JBBLZC010000041.1"/>
</dbReference>
<keyword evidence="4" id="KW-0238">DNA-binding</keyword>
<reference evidence="7 8" key="1">
    <citation type="submission" date="2024-01" db="EMBL/GenBank/DDBJ databases">
        <title>Multi-omics insights into the function and evolution of sodium benzoate biodegradation pathways in Benzoatithermus flavus gen. nov., sp. nov. from hot spring.</title>
        <authorList>
            <person name="Hu C.-J."/>
            <person name="Li W.-J."/>
        </authorList>
    </citation>
    <scope>NUCLEOTIDE SEQUENCE [LARGE SCALE GENOMIC DNA]</scope>
    <source>
        <strain evidence="7 8">SYSU G07066</strain>
    </source>
</reference>